<accession>A0ACC2SH68</accession>
<evidence type="ECO:0000313" key="2">
    <source>
        <dbReference type="Proteomes" id="UP001165960"/>
    </source>
</evidence>
<reference evidence="1" key="1">
    <citation type="submission" date="2022-04" db="EMBL/GenBank/DDBJ databases">
        <title>Genome of the entomopathogenic fungus Entomophthora muscae.</title>
        <authorList>
            <person name="Elya C."/>
            <person name="Lovett B.R."/>
            <person name="Lee E."/>
            <person name="Macias A.M."/>
            <person name="Hajek A.E."/>
            <person name="De Bivort B.L."/>
            <person name="Kasson M.T."/>
            <person name="De Fine Licht H.H."/>
            <person name="Stajich J.E."/>
        </authorList>
    </citation>
    <scope>NUCLEOTIDE SEQUENCE</scope>
    <source>
        <strain evidence="1">Berkeley</strain>
    </source>
</reference>
<evidence type="ECO:0000313" key="1">
    <source>
        <dbReference type="EMBL" id="KAJ9061729.1"/>
    </source>
</evidence>
<gene>
    <name evidence="1" type="ORF">DSO57_1017824</name>
</gene>
<comment type="caution">
    <text evidence="1">The sequence shown here is derived from an EMBL/GenBank/DDBJ whole genome shotgun (WGS) entry which is preliminary data.</text>
</comment>
<protein>
    <submittedName>
        <fullName evidence="1">Uncharacterized protein</fullName>
    </submittedName>
</protein>
<sequence length="60" mass="7021">MGKGRPMLVPRPQGELAAKELWEMEEQEWLAKKESWRKAYEGIQHAQPSTTTPLRMIWPS</sequence>
<keyword evidence="2" id="KW-1185">Reference proteome</keyword>
<proteinExistence type="predicted"/>
<organism evidence="1 2">
    <name type="scientific">Entomophthora muscae</name>
    <dbReference type="NCBI Taxonomy" id="34485"/>
    <lineage>
        <taxon>Eukaryota</taxon>
        <taxon>Fungi</taxon>
        <taxon>Fungi incertae sedis</taxon>
        <taxon>Zoopagomycota</taxon>
        <taxon>Entomophthoromycotina</taxon>
        <taxon>Entomophthoromycetes</taxon>
        <taxon>Entomophthorales</taxon>
        <taxon>Entomophthoraceae</taxon>
        <taxon>Entomophthora</taxon>
    </lineage>
</organism>
<name>A0ACC2SH68_9FUNG</name>
<dbReference type="Proteomes" id="UP001165960">
    <property type="component" value="Unassembled WGS sequence"/>
</dbReference>
<dbReference type="EMBL" id="QTSX02005046">
    <property type="protein sequence ID" value="KAJ9061729.1"/>
    <property type="molecule type" value="Genomic_DNA"/>
</dbReference>